<evidence type="ECO:0000259" key="3">
    <source>
        <dbReference type="PROSITE" id="PS50977"/>
    </source>
</evidence>
<evidence type="ECO:0000313" key="5">
    <source>
        <dbReference type="EMBL" id="WFN22679.1"/>
    </source>
</evidence>
<sequence>MVMVERLDWSKRTPAAAGKRSKMRELAIELAGAKELADEPKRRGNRTTRVPEIVEAAINVLAQYGNVGFALRRVASDVGIHLATLQYYFPTREDLLRAALEAVATRYLTLYENVVDDDDLSPEARLDVIADIAFDELVKRGTHIAPFCLEVWSMAEREEFARDLVAGFNRRFQETFARLLAKINRSLTPRECALRGRLLYSHLAGLIVLVRPTHGASSDDESLRAATKAVWRALSCAPQ</sequence>
<dbReference type="PROSITE" id="PS50977">
    <property type="entry name" value="HTH_TETR_2"/>
    <property type="match status" value="1"/>
</dbReference>
<evidence type="ECO:0000256" key="2">
    <source>
        <dbReference type="PROSITE-ProRule" id="PRU00335"/>
    </source>
</evidence>
<dbReference type="GO" id="GO:0003700">
    <property type="term" value="F:DNA-binding transcription factor activity"/>
    <property type="evidence" value="ECO:0007669"/>
    <property type="project" value="TreeGrafter"/>
</dbReference>
<dbReference type="InterPro" id="IPR001647">
    <property type="entry name" value="HTH_TetR"/>
</dbReference>
<evidence type="ECO:0000313" key="4">
    <source>
        <dbReference type="EMBL" id="BBA43828.1"/>
    </source>
</evidence>
<accession>A0A250LGX9</accession>
<dbReference type="Gene3D" id="1.10.357.10">
    <property type="entry name" value="Tetracycline Repressor, domain 2"/>
    <property type="match status" value="1"/>
</dbReference>
<dbReference type="SUPFAM" id="SSF46689">
    <property type="entry name" value="Homeodomain-like"/>
    <property type="match status" value="1"/>
</dbReference>
<feature type="DNA-binding region" description="H-T-H motif" evidence="2">
    <location>
        <begin position="70"/>
        <end position="89"/>
    </location>
</feature>
<reference evidence="4" key="2">
    <citation type="journal article" date="2017" name="Genome Announc.">
        <title>High-Quality Draft Genome Sequence of Burkholderia contaminans CH-1, a Gram-Negative Bacterium That Metabolizes 2-Azahypoxanthine, a Plant Growth-Regulating Compound.</title>
        <authorList>
            <person name="Choi J.-H."/>
            <person name="Sugiura H."/>
            <person name="Moriuchi R."/>
            <person name="Kawagishi H."/>
            <person name="Dohra H."/>
        </authorList>
    </citation>
    <scope>NUCLEOTIDE SEQUENCE</scope>
    <source>
        <strain evidence="4">CH-1</strain>
    </source>
</reference>
<dbReference type="PANTHER" id="PTHR30055">
    <property type="entry name" value="HTH-TYPE TRANSCRIPTIONAL REGULATOR RUTR"/>
    <property type="match status" value="1"/>
</dbReference>
<evidence type="ECO:0000256" key="1">
    <source>
        <dbReference type="ARBA" id="ARBA00023125"/>
    </source>
</evidence>
<name>A0A250LGX9_9BURK</name>
<dbReference type="EMBL" id="AP018359">
    <property type="protein sequence ID" value="BBA43828.1"/>
    <property type="molecule type" value="Genomic_DNA"/>
</dbReference>
<feature type="domain" description="HTH tetR-type" evidence="3">
    <location>
        <begin position="47"/>
        <end position="107"/>
    </location>
</feature>
<reference evidence="4" key="1">
    <citation type="journal article" date="2016" name="Biosci. Biotechnol. Biochem.">
        <title>Bioconversion of AHX to AOH by resting cells of Burkholderia contaminans CH-1.</title>
        <authorList>
            <person name="Choi J.H."/>
            <person name="Kikuchi A."/>
            <person name="Pumkaeo P."/>
            <person name="Hirai H."/>
            <person name="Tokuyama S."/>
            <person name="Kawagishi H."/>
        </authorList>
    </citation>
    <scope>NUCLEOTIDE SEQUENCE</scope>
    <source>
        <strain evidence="4">CH-1</strain>
    </source>
</reference>
<gene>
    <name evidence="4" type="ORF">BCCH1_63300</name>
    <name evidence="5" type="ORF">LXE91_32390</name>
</gene>
<dbReference type="Proteomes" id="UP001220209">
    <property type="component" value="Chromosome 3"/>
</dbReference>
<dbReference type="RefSeq" id="WP_223274375.1">
    <property type="nucleotide sequence ID" value="NZ_AP018359.1"/>
</dbReference>
<dbReference type="Pfam" id="PF00440">
    <property type="entry name" value="TetR_N"/>
    <property type="match status" value="1"/>
</dbReference>
<reference evidence="5 6" key="3">
    <citation type="submission" date="2021-12" db="EMBL/GenBank/DDBJ databases">
        <title>Genomic and phenotypic characterization of three Burkholderia contaminans isolates recovered from different sources.</title>
        <authorList>
            <person name="Lopez De Volder A."/>
            <person name="Fan Y."/>
            <person name="Nunvar J."/>
            <person name="Herrera T."/>
            <person name="Timp W."/>
            <person name="Degrossi J."/>
        </authorList>
    </citation>
    <scope>NUCLEOTIDE SEQUENCE [LARGE SCALE GENOMIC DNA]</scope>
    <source>
        <strain evidence="5 6">LMG 23361</strain>
    </source>
</reference>
<dbReference type="PANTHER" id="PTHR30055:SF219">
    <property type="entry name" value="TRANSCRIPTIONAL REGULATORY PROTEIN"/>
    <property type="match status" value="1"/>
</dbReference>
<keyword evidence="1 2" id="KW-0238">DNA-binding</keyword>
<dbReference type="AlphaFoldDB" id="A0A250LGX9"/>
<dbReference type="EMBL" id="CP090642">
    <property type="protein sequence ID" value="WFN22679.1"/>
    <property type="molecule type" value="Genomic_DNA"/>
</dbReference>
<evidence type="ECO:0000313" key="6">
    <source>
        <dbReference type="Proteomes" id="UP001220209"/>
    </source>
</evidence>
<proteinExistence type="predicted"/>
<dbReference type="InterPro" id="IPR050109">
    <property type="entry name" value="HTH-type_TetR-like_transc_reg"/>
</dbReference>
<dbReference type="InterPro" id="IPR009057">
    <property type="entry name" value="Homeodomain-like_sf"/>
</dbReference>
<dbReference type="GO" id="GO:0000976">
    <property type="term" value="F:transcription cis-regulatory region binding"/>
    <property type="evidence" value="ECO:0007669"/>
    <property type="project" value="TreeGrafter"/>
</dbReference>
<organism evidence="4">
    <name type="scientific">Burkholderia contaminans</name>
    <dbReference type="NCBI Taxonomy" id="488447"/>
    <lineage>
        <taxon>Bacteria</taxon>
        <taxon>Pseudomonadati</taxon>
        <taxon>Pseudomonadota</taxon>
        <taxon>Betaproteobacteria</taxon>
        <taxon>Burkholderiales</taxon>
        <taxon>Burkholderiaceae</taxon>
        <taxon>Burkholderia</taxon>
        <taxon>Burkholderia cepacia complex</taxon>
    </lineage>
</organism>
<protein>
    <submittedName>
        <fullName evidence="5">TetR/AcrR family transcriptional regulator</fullName>
    </submittedName>
</protein>